<reference evidence="1" key="1">
    <citation type="journal article" date="2015" name="Nature">
        <title>Complex archaea that bridge the gap between prokaryotes and eukaryotes.</title>
        <authorList>
            <person name="Spang A."/>
            <person name="Saw J.H."/>
            <person name="Jorgensen S.L."/>
            <person name="Zaremba-Niedzwiedzka K."/>
            <person name="Martijn J."/>
            <person name="Lind A.E."/>
            <person name="van Eijk R."/>
            <person name="Schleper C."/>
            <person name="Guy L."/>
            <person name="Ettema T.J."/>
        </authorList>
    </citation>
    <scope>NUCLEOTIDE SEQUENCE</scope>
</reference>
<sequence length="118" mass="13899">MGQTVAHERSVEERYRALCMLMLVFRYGYYARAKIIISEAQYNAFDQLLRDFEKVFPGIQYPKSPTQTVGSDNWRDYPRSVICSWHEHEETGWLAHWAMDIDELIDSSRAFLKGESSR</sequence>
<dbReference type="AlphaFoldDB" id="A0A0F9JYT2"/>
<accession>A0A0F9JYT2</accession>
<comment type="caution">
    <text evidence="1">The sequence shown here is derived from an EMBL/GenBank/DDBJ whole genome shotgun (WGS) entry which is preliminary data.</text>
</comment>
<dbReference type="SUPFAM" id="SSF56091">
    <property type="entry name" value="DNA ligase/mRNA capping enzyme, catalytic domain"/>
    <property type="match status" value="1"/>
</dbReference>
<dbReference type="EMBL" id="LAZR01009056">
    <property type="protein sequence ID" value="KKM74949.1"/>
    <property type="molecule type" value="Genomic_DNA"/>
</dbReference>
<organism evidence="1">
    <name type="scientific">marine sediment metagenome</name>
    <dbReference type="NCBI Taxonomy" id="412755"/>
    <lineage>
        <taxon>unclassified sequences</taxon>
        <taxon>metagenomes</taxon>
        <taxon>ecological metagenomes</taxon>
    </lineage>
</organism>
<protein>
    <submittedName>
        <fullName evidence="1">Uncharacterized protein</fullName>
    </submittedName>
</protein>
<evidence type="ECO:0000313" key="1">
    <source>
        <dbReference type="EMBL" id="KKM74949.1"/>
    </source>
</evidence>
<proteinExistence type="predicted"/>
<dbReference type="Gene3D" id="1.10.287.610">
    <property type="entry name" value="Helix hairpin bin"/>
    <property type="match status" value="1"/>
</dbReference>
<name>A0A0F9JYT2_9ZZZZ</name>
<gene>
    <name evidence="1" type="ORF">LCGC14_1395110</name>
</gene>